<comment type="similarity">
    <text evidence="1 2">Belongs to the peptidase S10 family.</text>
</comment>
<evidence type="ECO:0000256" key="1">
    <source>
        <dbReference type="ARBA" id="ARBA00009431"/>
    </source>
</evidence>
<dbReference type="InterPro" id="IPR033124">
    <property type="entry name" value="Ser_caboxypep_his_AS"/>
</dbReference>
<name>A0A7S2TRU3_9EUKA</name>
<protein>
    <recommendedName>
        <fullName evidence="2">Carboxypeptidase</fullName>
        <ecNumber evidence="2">3.4.16.-</ecNumber>
    </recommendedName>
</protein>
<dbReference type="SUPFAM" id="SSF53474">
    <property type="entry name" value="alpha/beta-Hydrolases"/>
    <property type="match status" value="1"/>
</dbReference>
<dbReference type="PROSITE" id="PS00131">
    <property type="entry name" value="CARBOXYPEPT_SER_SER"/>
    <property type="match status" value="1"/>
</dbReference>
<dbReference type="PANTHER" id="PTHR11802:SF201">
    <property type="entry name" value="CARBOXYPEPTIDASE"/>
    <property type="match status" value="1"/>
</dbReference>
<dbReference type="Pfam" id="PF00450">
    <property type="entry name" value="Peptidase_S10"/>
    <property type="match status" value="1"/>
</dbReference>
<proteinExistence type="inferred from homology"/>
<evidence type="ECO:0000313" key="3">
    <source>
        <dbReference type="EMBL" id="CAD9764009.1"/>
    </source>
</evidence>
<keyword evidence="2" id="KW-0645">Protease</keyword>
<organism evidence="3">
    <name type="scientific">Lotharella oceanica</name>
    <dbReference type="NCBI Taxonomy" id="641309"/>
    <lineage>
        <taxon>Eukaryota</taxon>
        <taxon>Sar</taxon>
        <taxon>Rhizaria</taxon>
        <taxon>Cercozoa</taxon>
        <taxon>Chlorarachniophyceae</taxon>
        <taxon>Lotharella</taxon>
    </lineage>
</organism>
<dbReference type="GO" id="GO:0006508">
    <property type="term" value="P:proteolysis"/>
    <property type="evidence" value="ECO:0007669"/>
    <property type="project" value="UniProtKB-KW"/>
</dbReference>
<dbReference type="Gene3D" id="3.40.50.1820">
    <property type="entry name" value="alpha/beta hydrolase"/>
    <property type="match status" value="1"/>
</dbReference>
<dbReference type="PROSITE" id="PS00560">
    <property type="entry name" value="CARBOXYPEPT_SER_HIS"/>
    <property type="match status" value="1"/>
</dbReference>
<reference evidence="3" key="1">
    <citation type="submission" date="2021-01" db="EMBL/GenBank/DDBJ databases">
        <authorList>
            <person name="Corre E."/>
            <person name="Pelletier E."/>
            <person name="Niang G."/>
            <person name="Scheremetjew M."/>
            <person name="Finn R."/>
            <person name="Kale V."/>
            <person name="Holt S."/>
            <person name="Cochrane G."/>
            <person name="Meng A."/>
            <person name="Brown T."/>
            <person name="Cohen L."/>
        </authorList>
    </citation>
    <scope>NUCLEOTIDE SEQUENCE</scope>
    <source>
        <strain evidence="3">CCMP622</strain>
    </source>
</reference>
<sequence>MTGESYAGVLVPTTALLLLEARDANFKDAENAPAPYNLKGIALGNACPGNRIFTCTPYSGWIGAQVAVDFRYGHGMISPQTYELLQEACKEDWNKYGPPDNATCREIIGEDPARPVMDEAGDTYQMGGGYFLYDHCGSDLLSVDPQTGMARQNEGRMDGVSLFDDNKGESTTSVYKCGQERAALQWIRLAEVQDAIHVERKPEFSFVTSLNYTFTKYSLLDDYRDTLSQKIRIMQYSGDADPCVPYVGTRRWIDELGLPVKSSWKPWTVSGQVAGYRTVYQGGVNNTFTFTTIRNAGHMVPRHQPRQALHMIKSFLAGEDL</sequence>
<dbReference type="PANTHER" id="PTHR11802">
    <property type="entry name" value="SERINE PROTEASE FAMILY S10 SERINE CARBOXYPEPTIDASE"/>
    <property type="match status" value="1"/>
</dbReference>
<dbReference type="InterPro" id="IPR001563">
    <property type="entry name" value="Peptidase_S10"/>
</dbReference>
<accession>A0A7S2TRU3</accession>
<dbReference type="EC" id="3.4.16.-" evidence="2"/>
<evidence type="ECO:0000256" key="2">
    <source>
        <dbReference type="RuleBase" id="RU361156"/>
    </source>
</evidence>
<keyword evidence="2" id="KW-0121">Carboxypeptidase</keyword>
<dbReference type="GO" id="GO:0004185">
    <property type="term" value="F:serine-type carboxypeptidase activity"/>
    <property type="evidence" value="ECO:0007669"/>
    <property type="project" value="UniProtKB-UniRule"/>
</dbReference>
<gene>
    <name evidence="3" type="ORF">LSP00402_LOCUS9953</name>
</gene>
<dbReference type="InterPro" id="IPR029058">
    <property type="entry name" value="AB_hydrolase_fold"/>
</dbReference>
<dbReference type="AlphaFoldDB" id="A0A7S2TRU3"/>
<keyword evidence="2" id="KW-0378">Hydrolase</keyword>
<dbReference type="EMBL" id="HBHP01016051">
    <property type="protein sequence ID" value="CAD9764009.1"/>
    <property type="molecule type" value="Transcribed_RNA"/>
</dbReference>
<dbReference type="InterPro" id="IPR018202">
    <property type="entry name" value="Ser_caboxypep_ser_AS"/>
</dbReference>